<sequence length="476" mass="53130">MGDETDGDTGTGKGRTSPDAAPGQKDVLRTLRLAAIEHHKRQNRSEAAALYAKYLNQRPEDATIWTNLGVLMRQTGQREQALDFQQRAHRLRPDLWIVRNNLANSLGDFGRHGEAADLFRGLLKERPEDSEAVWNLGRCLRSMGRYEAAVRVLKAGLEAHPRKAQIRLQLALTQLAAGDLAEGFRNYEVRFETGEVPPPKIDLPLWDGEPLHGKSLLVVQEQGLGDSLLCARFLPGLREQGARVHVVCRPPVRRLFAGAALADGVSTKLPDLEGFDAWAPMFDLPRHHFARRADIPKPAVFAVPQQSLERADSLVRPHDGALRIGVVWSGSVTYKANHLRSFGHEAFLPLADIPGVRLFSLYKGPLLEAYRKDGSSALIIDASGEDADLADCAATISRMHLVITADTAVAHLAASLGTEVWCLLHWDPFWLYGHTAENTPWYPRMRLFRQRRPMDWDEVFDRVRGEVEDWTRGALG</sequence>
<evidence type="ECO:0000256" key="1">
    <source>
        <dbReference type="PROSITE-ProRule" id="PRU00339"/>
    </source>
</evidence>
<dbReference type="InterPro" id="IPR011990">
    <property type="entry name" value="TPR-like_helical_dom_sf"/>
</dbReference>
<dbReference type="SUPFAM" id="SSF53756">
    <property type="entry name" value="UDP-Glycosyltransferase/glycogen phosphorylase"/>
    <property type="match status" value="1"/>
</dbReference>
<dbReference type="PROSITE" id="PS50005">
    <property type="entry name" value="TPR"/>
    <property type="match status" value="2"/>
</dbReference>
<dbReference type="Gene3D" id="1.25.40.10">
    <property type="entry name" value="Tetratricopeptide repeat domain"/>
    <property type="match status" value="1"/>
</dbReference>
<dbReference type="Pfam" id="PF13432">
    <property type="entry name" value="TPR_16"/>
    <property type="match status" value="1"/>
</dbReference>
<dbReference type="OrthoDB" id="6193797at2"/>
<protein>
    <submittedName>
        <fullName evidence="3">Tetratricopeptide repeat-containing protein</fullName>
    </submittedName>
</protein>
<keyword evidence="4" id="KW-1185">Reference proteome</keyword>
<dbReference type="Gene3D" id="3.40.50.2000">
    <property type="entry name" value="Glycogen Phosphorylase B"/>
    <property type="match status" value="1"/>
</dbReference>
<organism evidence="3 4">
    <name type="scientific">Tropicimonas isoalkanivorans</name>
    <dbReference type="NCBI Taxonomy" id="441112"/>
    <lineage>
        <taxon>Bacteria</taxon>
        <taxon>Pseudomonadati</taxon>
        <taxon>Pseudomonadota</taxon>
        <taxon>Alphaproteobacteria</taxon>
        <taxon>Rhodobacterales</taxon>
        <taxon>Roseobacteraceae</taxon>
        <taxon>Tropicimonas</taxon>
    </lineage>
</organism>
<proteinExistence type="predicted"/>
<dbReference type="Pfam" id="PF14559">
    <property type="entry name" value="TPR_19"/>
    <property type="match status" value="1"/>
</dbReference>
<name>A0A1I1KC51_9RHOB</name>
<dbReference type="AlphaFoldDB" id="A0A1I1KC51"/>
<dbReference type="RefSeq" id="WP_093360957.1">
    <property type="nucleotide sequence ID" value="NZ_FOLG01000006.1"/>
</dbReference>
<dbReference type="EMBL" id="FOLG01000006">
    <property type="protein sequence ID" value="SFC58467.1"/>
    <property type="molecule type" value="Genomic_DNA"/>
</dbReference>
<dbReference type="SMART" id="SM00028">
    <property type="entry name" value="TPR"/>
    <property type="match status" value="4"/>
</dbReference>
<dbReference type="Proteomes" id="UP000198728">
    <property type="component" value="Unassembled WGS sequence"/>
</dbReference>
<keyword evidence="1" id="KW-0802">TPR repeat</keyword>
<dbReference type="InterPro" id="IPR052943">
    <property type="entry name" value="TMTC_O-mannosyl-trnsfr"/>
</dbReference>
<dbReference type="SUPFAM" id="SSF48452">
    <property type="entry name" value="TPR-like"/>
    <property type="match status" value="1"/>
</dbReference>
<evidence type="ECO:0000313" key="4">
    <source>
        <dbReference type="Proteomes" id="UP000198728"/>
    </source>
</evidence>
<feature type="region of interest" description="Disordered" evidence="2">
    <location>
        <begin position="1"/>
        <end position="24"/>
    </location>
</feature>
<accession>A0A1I1KC51</accession>
<gene>
    <name evidence="3" type="ORF">SAMN04488094_106153</name>
</gene>
<dbReference type="InterPro" id="IPR019734">
    <property type="entry name" value="TPR_rpt"/>
</dbReference>
<evidence type="ECO:0000256" key="2">
    <source>
        <dbReference type="SAM" id="MobiDB-lite"/>
    </source>
</evidence>
<evidence type="ECO:0000313" key="3">
    <source>
        <dbReference type="EMBL" id="SFC58467.1"/>
    </source>
</evidence>
<reference evidence="3 4" key="1">
    <citation type="submission" date="2016-10" db="EMBL/GenBank/DDBJ databases">
        <authorList>
            <person name="de Groot N.N."/>
        </authorList>
    </citation>
    <scope>NUCLEOTIDE SEQUENCE [LARGE SCALE GENOMIC DNA]</scope>
    <source>
        <strain evidence="3 4">DSM 19548</strain>
    </source>
</reference>
<dbReference type="PANTHER" id="PTHR44809:SF1">
    <property type="entry name" value="PROTEIN O-MANNOSYL-TRANSFERASE TMTC1"/>
    <property type="match status" value="1"/>
</dbReference>
<dbReference type="STRING" id="441112.SAMN04488094_106153"/>
<dbReference type="PANTHER" id="PTHR44809">
    <property type="match status" value="1"/>
</dbReference>
<feature type="repeat" description="TPR" evidence="1">
    <location>
        <begin position="130"/>
        <end position="163"/>
    </location>
</feature>
<feature type="repeat" description="TPR" evidence="1">
    <location>
        <begin position="62"/>
        <end position="95"/>
    </location>
</feature>